<gene>
    <name evidence="2" type="ORF">IPO85_06090</name>
</gene>
<evidence type="ECO:0000313" key="3">
    <source>
        <dbReference type="Proteomes" id="UP000808349"/>
    </source>
</evidence>
<dbReference type="InterPro" id="IPR036388">
    <property type="entry name" value="WH-like_DNA-bd_sf"/>
</dbReference>
<dbReference type="InterPro" id="IPR011991">
    <property type="entry name" value="ArsR-like_HTH"/>
</dbReference>
<dbReference type="Gene3D" id="1.10.10.10">
    <property type="entry name" value="Winged helix-like DNA-binding domain superfamily/Winged helix DNA-binding domain"/>
    <property type="match status" value="1"/>
</dbReference>
<dbReference type="SUPFAM" id="SSF46785">
    <property type="entry name" value="Winged helix' DNA-binding domain"/>
    <property type="match status" value="1"/>
</dbReference>
<evidence type="ECO:0000259" key="1">
    <source>
        <dbReference type="Pfam" id="PF13601"/>
    </source>
</evidence>
<organism evidence="2 3">
    <name type="scientific">Candidatus Defluviibacterium haderslevense</name>
    <dbReference type="NCBI Taxonomy" id="2981993"/>
    <lineage>
        <taxon>Bacteria</taxon>
        <taxon>Pseudomonadati</taxon>
        <taxon>Bacteroidota</taxon>
        <taxon>Saprospiria</taxon>
        <taxon>Saprospirales</taxon>
        <taxon>Saprospiraceae</taxon>
        <taxon>Candidatus Defluviibacterium</taxon>
    </lineage>
</organism>
<dbReference type="PANTHER" id="PTHR37318">
    <property type="entry name" value="BSL7504 PROTEIN"/>
    <property type="match status" value="1"/>
</dbReference>
<evidence type="ECO:0000313" key="2">
    <source>
        <dbReference type="EMBL" id="MBK9717072.1"/>
    </source>
</evidence>
<dbReference type="Pfam" id="PF13601">
    <property type="entry name" value="HTH_34"/>
    <property type="match status" value="1"/>
</dbReference>
<dbReference type="GO" id="GO:0006355">
    <property type="term" value="P:regulation of DNA-templated transcription"/>
    <property type="evidence" value="ECO:0007669"/>
    <property type="project" value="UniProtKB-ARBA"/>
</dbReference>
<dbReference type="InterPro" id="IPR036390">
    <property type="entry name" value="WH_DNA-bd_sf"/>
</dbReference>
<proteinExistence type="predicted"/>
<dbReference type="EMBL" id="JADKFW010000004">
    <property type="protein sequence ID" value="MBK9717072.1"/>
    <property type="molecule type" value="Genomic_DNA"/>
</dbReference>
<dbReference type="AlphaFoldDB" id="A0A9D7XGP8"/>
<name>A0A9D7XGP8_9BACT</name>
<feature type="domain" description="Winged helix DNA-binding" evidence="1">
    <location>
        <begin position="16"/>
        <end position="95"/>
    </location>
</feature>
<dbReference type="PANTHER" id="PTHR37318:SF1">
    <property type="entry name" value="BSL7504 PROTEIN"/>
    <property type="match status" value="1"/>
</dbReference>
<dbReference type="CDD" id="cd00090">
    <property type="entry name" value="HTH_ARSR"/>
    <property type="match status" value="1"/>
</dbReference>
<accession>A0A9D7XGP8</accession>
<dbReference type="Proteomes" id="UP000808349">
    <property type="component" value="Unassembled WGS sequence"/>
</dbReference>
<protein>
    <submittedName>
        <fullName evidence="2">Transcriptional regulator</fullName>
    </submittedName>
</protein>
<comment type="caution">
    <text evidence="2">The sequence shown here is derived from an EMBL/GenBank/DDBJ whole genome shotgun (WGS) entry which is preliminary data.</text>
</comment>
<reference evidence="2 3" key="1">
    <citation type="submission" date="2020-10" db="EMBL/GenBank/DDBJ databases">
        <title>Connecting structure to function with the recovery of over 1000 high-quality activated sludge metagenome-assembled genomes encoding full-length rRNA genes using long-read sequencing.</title>
        <authorList>
            <person name="Singleton C.M."/>
            <person name="Petriglieri F."/>
            <person name="Kristensen J.M."/>
            <person name="Kirkegaard R.H."/>
            <person name="Michaelsen T.Y."/>
            <person name="Andersen M.H."/>
            <person name="Karst S.M."/>
            <person name="Dueholm M.S."/>
            <person name="Nielsen P.H."/>
            <person name="Albertsen M."/>
        </authorList>
    </citation>
    <scope>NUCLEOTIDE SEQUENCE [LARGE SCALE GENOMIC DNA]</scope>
    <source>
        <strain evidence="2">Ribe_18-Q3-R11-54_BAT3C.373</strain>
    </source>
</reference>
<sequence>MKKFIHKINKAFENRVRLSIMALLMIHEELSFNQLKEWLEVSDGNLASHIQALEKAEYLIVLKQFIDKKPNTSYKVTKKGKKEFKEHIDAIEQLIKDI</sequence>
<dbReference type="InterPro" id="IPR027395">
    <property type="entry name" value="WH_DNA-bd_dom"/>
</dbReference>